<name>A0A2K3LS72_TRIPR</name>
<dbReference type="AlphaFoldDB" id="A0A2K3LS72"/>
<dbReference type="EMBL" id="ASHM01039803">
    <property type="protein sequence ID" value="PNX81381.1"/>
    <property type="molecule type" value="Genomic_DNA"/>
</dbReference>
<evidence type="ECO:0008006" key="4">
    <source>
        <dbReference type="Google" id="ProtNLM"/>
    </source>
</evidence>
<dbReference type="Pfam" id="PF02493">
    <property type="entry name" value="MORN"/>
    <property type="match status" value="1"/>
</dbReference>
<comment type="caution">
    <text evidence="2">The sequence shown here is derived from an EMBL/GenBank/DDBJ whole genome shotgun (WGS) entry which is preliminary data.</text>
</comment>
<dbReference type="SUPFAM" id="SSF82185">
    <property type="entry name" value="Histone H3 K4-specific methyltransferase SET7/9 N-terminal domain"/>
    <property type="match status" value="1"/>
</dbReference>
<proteinExistence type="predicted"/>
<dbReference type="InterPro" id="IPR003409">
    <property type="entry name" value="MORN"/>
</dbReference>
<evidence type="ECO:0000313" key="3">
    <source>
        <dbReference type="Proteomes" id="UP000236291"/>
    </source>
</evidence>
<sequence length="71" mass="8279">MVMSTLDRERVLHYIWPSGDKYEGQFVDEKLTGNGIHIWPSGHKYEGGFLDGNGTGRNLEGWKYLHWKLEK</sequence>
<accession>A0A2K3LS72</accession>
<dbReference type="Proteomes" id="UP000236291">
    <property type="component" value="Unassembled WGS sequence"/>
</dbReference>
<dbReference type="Gene3D" id="2.20.110.10">
    <property type="entry name" value="Histone H3 K4-specific methyltransferase SET7/9 N-terminal domain"/>
    <property type="match status" value="1"/>
</dbReference>
<evidence type="ECO:0000313" key="2">
    <source>
        <dbReference type="EMBL" id="PNX81381.1"/>
    </source>
</evidence>
<gene>
    <name evidence="2" type="ORF">L195_g037399</name>
</gene>
<dbReference type="GO" id="GO:0016020">
    <property type="term" value="C:membrane"/>
    <property type="evidence" value="ECO:0007669"/>
    <property type="project" value="UniProtKB-ARBA"/>
</dbReference>
<reference evidence="2 3" key="2">
    <citation type="journal article" date="2017" name="Front. Plant Sci.">
        <title>Gene Classification and Mining of Molecular Markers Useful in Red Clover (Trifolium pratense) Breeding.</title>
        <authorList>
            <person name="Istvanek J."/>
            <person name="Dluhosova J."/>
            <person name="Dluhos P."/>
            <person name="Patkova L."/>
            <person name="Nedelnik J."/>
            <person name="Repkova J."/>
        </authorList>
    </citation>
    <scope>NUCLEOTIDE SEQUENCE [LARGE SCALE GENOMIC DNA]</scope>
    <source>
        <strain evidence="3">cv. Tatra</strain>
        <tissue evidence="2">Young leaves</tissue>
    </source>
</reference>
<organism evidence="2 3">
    <name type="scientific">Trifolium pratense</name>
    <name type="common">Red clover</name>
    <dbReference type="NCBI Taxonomy" id="57577"/>
    <lineage>
        <taxon>Eukaryota</taxon>
        <taxon>Viridiplantae</taxon>
        <taxon>Streptophyta</taxon>
        <taxon>Embryophyta</taxon>
        <taxon>Tracheophyta</taxon>
        <taxon>Spermatophyta</taxon>
        <taxon>Magnoliopsida</taxon>
        <taxon>eudicotyledons</taxon>
        <taxon>Gunneridae</taxon>
        <taxon>Pentapetalae</taxon>
        <taxon>rosids</taxon>
        <taxon>fabids</taxon>
        <taxon>Fabales</taxon>
        <taxon>Fabaceae</taxon>
        <taxon>Papilionoideae</taxon>
        <taxon>50 kb inversion clade</taxon>
        <taxon>NPAAA clade</taxon>
        <taxon>Hologalegina</taxon>
        <taxon>IRL clade</taxon>
        <taxon>Trifolieae</taxon>
        <taxon>Trifolium</taxon>
    </lineage>
</organism>
<evidence type="ECO:0000256" key="1">
    <source>
        <dbReference type="ARBA" id="ARBA00022737"/>
    </source>
</evidence>
<reference evidence="2 3" key="1">
    <citation type="journal article" date="2014" name="Am. J. Bot.">
        <title>Genome assembly and annotation for red clover (Trifolium pratense; Fabaceae).</title>
        <authorList>
            <person name="Istvanek J."/>
            <person name="Jaros M."/>
            <person name="Krenek A."/>
            <person name="Repkova J."/>
        </authorList>
    </citation>
    <scope>NUCLEOTIDE SEQUENCE [LARGE SCALE GENOMIC DNA]</scope>
    <source>
        <strain evidence="3">cv. Tatra</strain>
        <tissue evidence="2">Young leaves</tissue>
    </source>
</reference>
<keyword evidence="1" id="KW-0677">Repeat</keyword>
<protein>
    <recommendedName>
        <fullName evidence="4">MORN repeat-containing protein</fullName>
    </recommendedName>
</protein>
<feature type="non-terminal residue" evidence="2">
    <location>
        <position position="71"/>
    </location>
</feature>